<evidence type="ECO:0000313" key="6">
    <source>
        <dbReference type="EMBL" id="KYO23676.1"/>
    </source>
</evidence>
<feature type="region of interest" description="Disordered" evidence="5">
    <location>
        <begin position="262"/>
        <end position="327"/>
    </location>
</feature>
<protein>
    <submittedName>
        <fullName evidence="6">Centrosomal protein of</fullName>
    </submittedName>
</protein>
<accession>A0A151MGM5</accession>
<comment type="caution">
    <text evidence="6">The sequence shown here is derived from an EMBL/GenBank/DDBJ whole genome shotgun (WGS) entry which is preliminary data.</text>
</comment>
<dbReference type="eggNOG" id="ENOG502RK93">
    <property type="taxonomic scope" value="Eukaryota"/>
</dbReference>
<dbReference type="AlphaFoldDB" id="A0A151MGM5"/>
<keyword evidence="7" id="KW-1185">Reference proteome</keyword>
<feature type="compositionally biased region" description="Low complexity" evidence="5">
    <location>
        <begin position="111"/>
        <end position="126"/>
    </location>
</feature>
<dbReference type="PANTHER" id="PTHR14514:SF2">
    <property type="entry name" value="A-KINASE ANCHOR PROTEIN 6"/>
    <property type="match status" value="1"/>
</dbReference>
<feature type="compositionally biased region" description="Polar residues" evidence="5">
    <location>
        <begin position="266"/>
        <end position="289"/>
    </location>
</feature>
<keyword evidence="2" id="KW-0597">Phosphoprotein</keyword>
<dbReference type="Gene3D" id="1.20.58.60">
    <property type="match status" value="1"/>
</dbReference>
<dbReference type="Proteomes" id="UP000050525">
    <property type="component" value="Unassembled WGS sequence"/>
</dbReference>
<evidence type="ECO:0000256" key="1">
    <source>
        <dbReference type="ARBA" id="ARBA00004308"/>
    </source>
</evidence>
<evidence type="ECO:0000256" key="2">
    <source>
        <dbReference type="ARBA" id="ARBA00022553"/>
    </source>
</evidence>
<keyword evidence="3" id="KW-0677">Repeat</keyword>
<dbReference type="EMBL" id="AKHW03006178">
    <property type="protein sequence ID" value="KYO23676.1"/>
    <property type="molecule type" value="Genomic_DNA"/>
</dbReference>
<evidence type="ECO:0000256" key="3">
    <source>
        <dbReference type="ARBA" id="ARBA00022737"/>
    </source>
</evidence>
<feature type="region of interest" description="Disordered" evidence="5">
    <location>
        <begin position="105"/>
        <end position="166"/>
    </location>
</feature>
<proteinExistence type="predicted"/>
<name>A0A151MGM5_ALLMI</name>
<dbReference type="SUPFAM" id="SSF46966">
    <property type="entry name" value="Spectrin repeat"/>
    <property type="match status" value="1"/>
</dbReference>
<comment type="subcellular location">
    <subcellularLocation>
        <location evidence="1">Endomembrane system</location>
    </subcellularLocation>
</comment>
<evidence type="ECO:0000256" key="4">
    <source>
        <dbReference type="ARBA" id="ARBA00023136"/>
    </source>
</evidence>
<keyword evidence="4" id="KW-0472">Membrane</keyword>
<dbReference type="PANTHER" id="PTHR14514">
    <property type="entry name" value="PKA ANCHORING PROTEIN"/>
    <property type="match status" value="1"/>
</dbReference>
<organism evidence="6 7">
    <name type="scientific">Alligator mississippiensis</name>
    <name type="common">American alligator</name>
    <dbReference type="NCBI Taxonomy" id="8496"/>
    <lineage>
        <taxon>Eukaryota</taxon>
        <taxon>Metazoa</taxon>
        <taxon>Chordata</taxon>
        <taxon>Craniata</taxon>
        <taxon>Vertebrata</taxon>
        <taxon>Euteleostomi</taxon>
        <taxon>Archelosauria</taxon>
        <taxon>Archosauria</taxon>
        <taxon>Crocodylia</taxon>
        <taxon>Alligatoridae</taxon>
        <taxon>Alligatorinae</taxon>
        <taxon>Alligator</taxon>
    </lineage>
</organism>
<evidence type="ECO:0000313" key="7">
    <source>
        <dbReference type="Proteomes" id="UP000050525"/>
    </source>
</evidence>
<evidence type="ECO:0000256" key="5">
    <source>
        <dbReference type="SAM" id="MobiDB-lite"/>
    </source>
</evidence>
<reference evidence="6 7" key="1">
    <citation type="journal article" date="2012" name="Genome Biol.">
        <title>Sequencing three crocodilian genomes to illuminate the evolution of archosaurs and amniotes.</title>
        <authorList>
            <person name="St John J.A."/>
            <person name="Braun E.L."/>
            <person name="Isberg S.R."/>
            <person name="Miles L.G."/>
            <person name="Chong A.Y."/>
            <person name="Gongora J."/>
            <person name="Dalzell P."/>
            <person name="Moran C."/>
            <person name="Bed'hom B."/>
            <person name="Abzhanov A."/>
            <person name="Burgess S.C."/>
            <person name="Cooksey A.M."/>
            <person name="Castoe T.A."/>
            <person name="Crawford N.G."/>
            <person name="Densmore L.D."/>
            <person name="Drew J.C."/>
            <person name="Edwards S.V."/>
            <person name="Faircloth B.C."/>
            <person name="Fujita M.K."/>
            <person name="Greenwold M.J."/>
            <person name="Hoffmann F.G."/>
            <person name="Howard J.M."/>
            <person name="Iguchi T."/>
            <person name="Janes D.E."/>
            <person name="Khan S.Y."/>
            <person name="Kohno S."/>
            <person name="de Koning A.J."/>
            <person name="Lance S.L."/>
            <person name="McCarthy F.M."/>
            <person name="McCormack J.E."/>
            <person name="Merchant M.E."/>
            <person name="Peterson D.G."/>
            <person name="Pollock D.D."/>
            <person name="Pourmand N."/>
            <person name="Raney B.J."/>
            <person name="Roessler K.A."/>
            <person name="Sanford J.R."/>
            <person name="Sawyer R.H."/>
            <person name="Schmidt C.J."/>
            <person name="Triplett E.W."/>
            <person name="Tuberville T.D."/>
            <person name="Venegas-Anaya M."/>
            <person name="Howard J.T."/>
            <person name="Jarvis E.D."/>
            <person name="Guillette L.J.Jr."/>
            <person name="Glenn T.C."/>
            <person name="Green R.E."/>
            <person name="Ray D.A."/>
        </authorList>
    </citation>
    <scope>NUCLEOTIDE SEQUENCE [LARGE SCALE GENOMIC DNA]</scope>
    <source>
        <strain evidence="6">KSC_2009_1</strain>
    </source>
</reference>
<gene>
    <name evidence="6" type="primary">CEP68</name>
    <name evidence="6" type="ORF">Y1Q_0002305</name>
</gene>
<sequence length="550" mass="61469">MPVRRLPRAKVKANNVERWPLTARHICGTDLPHRVHATVPYSGGQQMHMVEYLGGEKKLSHTSELLPRLPNSAMDTKVSDFLHELSAKRRSQADLPAFSSALESLPDKTASSSETVSPRLSSSSLSTPPPEDSDSEQLEIKRTSSLLTEKGFPPSEVFTSRHPHSQGSPIEDAALFMCSPLLKNHIAGEHSKKMSSFQADYWACAIPDCLPPSPDRQSPHWNPNKEYEELLDYTYPLKPKYKLTNNPKSMIPDPFFHDSGVDLDSFSMSPESTSKSMRAQNQEQQTLGSQIVRKPGQEHVQQDLPCCSGSRKKLSSDSVSPGGTDRKVEMEGTEDYCVLCHAQNSQKPYAENIKLCSQEHKDSERLNTTSTIRAVLDGRYRGALESEGQHPKDQRKESLTQCIKIFCCQLEELIHWLYTVAEVTDNWIPPQPDAESVKTSLHRYLEFKKDIADHQTLTESVLRQGGILLRCMASNSPVLEDALSLLAKQSEELENHAERLYESVLAAMDTTGSNNLTKDGGAQQTVVQAKESEWVMPLEEMVCIRQSLDG</sequence>